<reference evidence="5 7" key="1">
    <citation type="submission" date="2017-09" db="EMBL/GenBank/DDBJ databases">
        <title>Genomics of the genus Arcobacter.</title>
        <authorList>
            <person name="Perez-Cataluna A."/>
            <person name="Figueras M.J."/>
            <person name="Salas-Masso N."/>
        </authorList>
    </citation>
    <scope>NUCLEOTIDE SEQUENCE [LARGE SCALE GENOMIC DNA]</scope>
    <source>
        <strain evidence="5 7">CECT 7837</strain>
    </source>
</reference>
<proteinExistence type="predicted"/>
<evidence type="ECO:0000256" key="2">
    <source>
        <dbReference type="PIRSR" id="PIRSR004976-51"/>
    </source>
</evidence>
<dbReference type="GO" id="GO:0005524">
    <property type="term" value="F:ATP binding"/>
    <property type="evidence" value="ECO:0007669"/>
    <property type="project" value="UniProtKB-KW"/>
</dbReference>
<dbReference type="EMBL" id="NXIG01000007">
    <property type="protein sequence ID" value="RXI30382.1"/>
    <property type="molecule type" value="Genomic_DNA"/>
</dbReference>
<evidence type="ECO:0000313" key="5">
    <source>
        <dbReference type="EMBL" id="RXI30382.1"/>
    </source>
</evidence>
<feature type="binding site" evidence="2">
    <location>
        <position position="37"/>
    </location>
    <ligand>
        <name>ATP</name>
        <dbReference type="ChEBI" id="CHEBI:30616"/>
    </ligand>
</feature>
<dbReference type="InterPro" id="IPR035107">
    <property type="entry name" value="tRNA_thiolation_TtcA_Ctu1"/>
</dbReference>
<dbReference type="Proteomes" id="UP000262582">
    <property type="component" value="Chromosome"/>
</dbReference>
<name>A0A347U883_9BACT</name>
<dbReference type="InterPro" id="IPR014729">
    <property type="entry name" value="Rossmann-like_a/b/a_fold"/>
</dbReference>
<gene>
    <name evidence="4" type="primary">ttcA</name>
    <name evidence="4" type="ORF">AELL_1398</name>
    <name evidence="5" type="ORF">CP962_08525</name>
</gene>
<dbReference type="Pfam" id="PF01171">
    <property type="entry name" value="ATP_bind_3"/>
    <property type="match status" value="1"/>
</dbReference>
<evidence type="ECO:0000259" key="3">
    <source>
        <dbReference type="Pfam" id="PF01171"/>
    </source>
</evidence>
<feature type="domain" description="tRNA(Ile)-lysidine/2-thiocytidine synthase N-terminal" evidence="3">
    <location>
        <begin position="28"/>
        <end position="196"/>
    </location>
</feature>
<protein>
    <submittedName>
        <fullName evidence="5">tRNA 2-thiocytidine(32) synthetase TtcA</fullName>
    </submittedName>
    <submittedName>
        <fullName evidence="4">tRNA cytosine32 2-sulfurtransferase</fullName>
    </submittedName>
</protein>
<accession>A0A347U883</accession>
<dbReference type="GO" id="GO:0008033">
    <property type="term" value="P:tRNA processing"/>
    <property type="evidence" value="ECO:0007669"/>
    <property type="project" value="InterPro"/>
</dbReference>
<dbReference type="AlphaFoldDB" id="A0A347U883"/>
<dbReference type="SUPFAM" id="SSF52402">
    <property type="entry name" value="Adenine nucleotide alpha hydrolases-like"/>
    <property type="match status" value="1"/>
</dbReference>
<dbReference type="Proteomes" id="UP000290588">
    <property type="component" value="Unassembled WGS sequence"/>
</dbReference>
<dbReference type="OrthoDB" id="9801054at2"/>
<evidence type="ECO:0000313" key="7">
    <source>
        <dbReference type="Proteomes" id="UP000290588"/>
    </source>
</evidence>
<evidence type="ECO:0000313" key="4">
    <source>
        <dbReference type="EMBL" id="AXX95061.1"/>
    </source>
</evidence>
<keyword evidence="2" id="KW-0547">Nucleotide-binding</keyword>
<keyword evidence="6" id="KW-1185">Reference proteome</keyword>
<dbReference type="Gene3D" id="3.40.50.620">
    <property type="entry name" value="HUPs"/>
    <property type="match status" value="1"/>
</dbReference>
<dbReference type="KEGG" id="aell:AELL_1398"/>
<evidence type="ECO:0000313" key="6">
    <source>
        <dbReference type="Proteomes" id="UP000262582"/>
    </source>
</evidence>
<dbReference type="GO" id="GO:0016740">
    <property type="term" value="F:transferase activity"/>
    <property type="evidence" value="ECO:0007669"/>
    <property type="project" value="UniProtKB-KW"/>
</dbReference>
<feature type="binding site" evidence="2">
    <location>
        <position position="133"/>
    </location>
    <ligand>
        <name>ATP</name>
        <dbReference type="ChEBI" id="CHEBI:30616"/>
    </ligand>
</feature>
<reference evidence="4 6" key="2">
    <citation type="submission" date="2018-08" db="EMBL/GenBank/DDBJ databases">
        <title>Complete genome of the Arcobacter ellisii type strain LMG 26155.</title>
        <authorList>
            <person name="Miller W.G."/>
            <person name="Yee E."/>
            <person name="Bono J.L."/>
        </authorList>
    </citation>
    <scope>NUCLEOTIDE SEQUENCE [LARGE SCALE GENOMIC DNA]</scope>
    <source>
        <strain evidence="4 6">LMG 26155</strain>
    </source>
</reference>
<keyword evidence="2" id="KW-0067">ATP-binding</keyword>
<feature type="binding site" evidence="2">
    <location>
        <begin position="31"/>
        <end position="33"/>
    </location>
    <ligand>
        <name>ATP</name>
        <dbReference type="ChEBI" id="CHEBI:30616"/>
    </ligand>
</feature>
<evidence type="ECO:0000256" key="1">
    <source>
        <dbReference type="ARBA" id="ARBA00022679"/>
    </source>
</evidence>
<dbReference type="RefSeq" id="WP_118917252.1">
    <property type="nucleotide sequence ID" value="NZ_CP032097.1"/>
</dbReference>
<keyword evidence="1" id="KW-0808">Transferase</keyword>
<sequence>MVELSKKISTIVGKTNAEYGLIKEGDRILVGFSGGKDSLTLIHALNRIKKIAPYNFEFKAVTVTYGMGEQVEFLSNHCKEHGIEHEIIDTQIFELAGEKIRKNSSFCSFFSRMRRGYLYSTAQEQGYNKVALGHHLDDAMESFFMNFFYNGTMRSMPPIYKAENGLEVIRPLIFCRERQLRAFANTNEINVIGDEACPGLRFDVKMPHARATTKELLAKLEEENPKIFVSMKAAFSNIQLSTFFYKDIKELTDEVTEEDNII</sequence>
<dbReference type="EMBL" id="CP032097">
    <property type="protein sequence ID" value="AXX95061.1"/>
    <property type="molecule type" value="Genomic_DNA"/>
</dbReference>
<feature type="binding site" evidence="2">
    <location>
        <position position="63"/>
    </location>
    <ligand>
        <name>ATP</name>
        <dbReference type="ChEBI" id="CHEBI:30616"/>
    </ligand>
</feature>
<dbReference type="CDD" id="cd24138">
    <property type="entry name" value="TtcA-like"/>
    <property type="match status" value="1"/>
</dbReference>
<dbReference type="PANTHER" id="PTHR43686">
    <property type="entry name" value="SULFURTRANSFERASE-RELATED"/>
    <property type="match status" value="1"/>
</dbReference>
<dbReference type="PANTHER" id="PTHR43686:SF1">
    <property type="entry name" value="AMINOTRAN_5 DOMAIN-CONTAINING PROTEIN"/>
    <property type="match status" value="1"/>
</dbReference>
<organism evidence="5 7">
    <name type="scientific">Arcobacter ellisii</name>
    <dbReference type="NCBI Taxonomy" id="913109"/>
    <lineage>
        <taxon>Bacteria</taxon>
        <taxon>Pseudomonadati</taxon>
        <taxon>Campylobacterota</taxon>
        <taxon>Epsilonproteobacteria</taxon>
        <taxon>Campylobacterales</taxon>
        <taxon>Arcobacteraceae</taxon>
        <taxon>Arcobacter</taxon>
    </lineage>
</organism>
<feature type="binding site" evidence="2">
    <location>
        <position position="138"/>
    </location>
    <ligand>
        <name>ATP</name>
        <dbReference type="ChEBI" id="CHEBI:30616"/>
    </ligand>
</feature>
<dbReference type="InterPro" id="IPR011063">
    <property type="entry name" value="TilS/TtcA_N"/>
</dbReference>
<dbReference type="PIRSF" id="PIRSF004976">
    <property type="entry name" value="ATPase_YdaO"/>
    <property type="match status" value="1"/>
</dbReference>